<dbReference type="Proteomes" id="UP000887564">
    <property type="component" value="Unplaced"/>
</dbReference>
<feature type="compositionally biased region" description="Basic and acidic residues" evidence="1">
    <location>
        <begin position="168"/>
        <end position="184"/>
    </location>
</feature>
<evidence type="ECO:0000313" key="2">
    <source>
        <dbReference type="Proteomes" id="UP000887564"/>
    </source>
</evidence>
<feature type="compositionally biased region" description="Polar residues" evidence="1">
    <location>
        <begin position="187"/>
        <end position="198"/>
    </location>
</feature>
<evidence type="ECO:0000256" key="1">
    <source>
        <dbReference type="SAM" id="MobiDB-lite"/>
    </source>
</evidence>
<name>A0A914S7Y0_PAREQ</name>
<feature type="region of interest" description="Disordered" evidence="1">
    <location>
        <begin position="140"/>
        <end position="198"/>
    </location>
</feature>
<reference evidence="3" key="1">
    <citation type="submission" date="2022-11" db="UniProtKB">
        <authorList>
            <consortium name="WormBaseParasite"/>
        </authorList>
    </citation>
    <scope>IDENTIFICATION</scope>
</reference>
<dbReference type="WBParaSite" id="PEQ_0001330401-mRNA-1">
    <property type="protein sequence ID" value="PEQ_0001330401-mRNA-1"/>
    <property type="gene ID" value="PEQ_0001330401"/>
</dbReference>
<feature type="compositionally biased region" description="Polar residues" evidence="1">
    <location>
        <begin position="148"/>
        <end position="162"/>
    </location>
</feature>
<sequence length="198" mass="21775">MKIFAAAVIQRALVGKLIERIERRNLSLDGIKMLSPTNEMLQVLMFFCIFVPIKCTYRAGLPCAHSRLFLPVYLFIEAAVQAAHFGSAVLNFSLQVVYVPCGVSIKCGYTPTGSLNPVKELLEEISSIQPQLKTNIESGMEEVDEEQQQTANIPATVHNATETPAPVEVRREGTKEEAASKEVADQSPIQEPNANDSK</sequence>
<accession>A0A914S7Y0</accession>
<protein>
    <submittedName>
        <fullName evidence="3">Bestrophin homolog</fullName>
    </submittedName>
</protein>
<evidence type="ECO:0000313" key="3">
    <source>
        <dbReference type="WBParaSite" id="PEQ_0001330401-mRNA-1"/>
    </source>
</evidence>
<dbReference type="AlphaFoldDB" id="A0A914S7Y0"/>
<organism evidence="2 3">
    <name type="scientific">Parascaris equorum</name>
    <name type="common">Equine roundworm</name>
    <dbReference type="NCBI Taxonomy" id="6256"/>
    <lineage>
        <taxon>Eukaryota</taxon>
        <taxon>Metazoa</taxon>
        <taxon>Ecdysozoa</taxon>
        <taxon>Nematoda</taxon>
        <taxon>Chromadorea</taxon>
        <taxon>Rhabditida</taxon>
        <taxon>Spirurina</taxon>
        <taxon>Ascaridomorpha</taxon>
        <taxon>Ascaridoidea</taxon>
        <taxon>Ascarididae</taxon>
        <taxon>Parascaris</taxon>
    </lineage>
</organism>
<keyword evidence="2" id="KW-1185">Reference proteome</keyword>
<proteinExistence type="predicted"/>